<reference evidence="2 3" key="1">
    <citation type="journal article" date="2023" name="Hortic Res">
        <title>Pangenome of water caltrop reveals structural variations and asymmetric subgenome divergence after allopolyploidization.</title>
        <authorList>
            <person name="Zhang X."/>
            <person name="Chen Y."/>
            <person name="Wang L."/>
            <person name="Yuan Y."/>
            <person name="Fang M."/>
            <person name="Shi L."/>
            <person name="Lu R."/>
            <person name="Comes H.P."/>
            <person name="Ma Y."/>
            <person name="Chen Y."/>
            <person name="Huang G."/>
            <person name="Zhou Y."/>
            <person name="Zheng Z."/>
            <person name="Qiu Y."/>
        </authorList>
    </citation>
    <scope>NUCLEOTIDE SEQUENCE [LARGE SCALE GENOMIC DNA]</scope>
    <source>
        <tissue evidence="2">Roots</tissue>
    </source>
</reference>
<evidence type="ECO:0000313" key="2">
    <source>
        <dbReference type="EMBL" id="KAK4758163.1"/>
    </source>
</evidence>
<evidence type="ECO:0000256" key="1">
    <source>
        <dbReference type="SAM" id="MobiDB-lite"/>
    </source>
</evidence>
<accession>A0AAN7Q2L5</accession>
<proteinExistence type="predicted"/>
<organism evidence="2 3">
    <name type="scientific">Trapa incisa</name>
    <dbReference type="NCBI Taxonomy" id="236973"/>
    <lineage>
        <taxon>Eukaryota</taxon>
        <taxon>Viridiplantae</taxon>
        <taxon>Streptophyta</taxon>
        <taxon>Embryophyta</taxon>
        <taxon>Tracheophyta</taxon>
        <taxon>Spermatophyta</taxon>
        <taxon>Magnoliopsida</taxon>
        <taxon>eudicotyledons</taxon>
        <taxon>Gunneridae</taxon>
        <taxon>Pentapetalae</taxon>
        <taxon>rosids</taxon>
        <taxon>malvids</taxon>
        <taxon>Myrtales</taxon>
        <taxon>Lythraceae</taxon>
        <taxon>Trapa</taxon>
    </lineage>
</organism>
<sequence length="153" mass="16159">MSCISDKKGVAEPSSPTNQPIPKFAVLSQADEWDMSKGQVARAAEVTDSDCGSMDANQATTWIHKPLSSAENCPCAGAASPIAAAPKHLQNDTNTACNYASASHDYSSDICNPEMNNPEDILPNSPFALPPESMRDHCSDFSKLAGEICEGSP</sequence>
<feature type="compositionally biased region" description="Basic and acidic residues" evidence="1">
    <location>
        <begin position="1"/>
        <end position="10"/>
    </location>
</feature>
<gene>
    <name evidence="2" type="ORF">SAY87_019464</name>
</gene>
<keyword evidence="3" id="KW-1185">Reference proteome</keyword>
<feature type="region of interest" description="Disordered" evidence="1">
    <location>
        <begin position="110"/>
        <end position="129"/>
    </location>
</feature>
<dbReference type="EMBL" id="JAXIOK010000012">
    <property type="protein sequence ID" value="KAK4758163.1"/>
    <property type="molecule type" value="Genomic_DNA"/>
</dbReference>
<evidence type="ECO:0000313" key="3">
    <source>
        <dbReference type="Proteomes" id="UP001345219"/>
    </source>
</evidence>
<feature type="region of interest" description="Disordered" evidence="1">
    <location>
        <begin position="1"/>
        <end position="21"/>
    </location>
</feature>
<protein>
    <submittedName>
        <fullName evidence="2">Uncharacterized protein</fullName>
    </submittedName>
</protein>
<name>A0AAN7Q2L5_9MYRT</name>
<comment type="caution">
    <text evidence="2">The sequence shown here is derived from an EMBL/GenBank/DDBJ whole genome shotgun (WGS) entry which is preliminary data.</text>
</comment>
<dbReference type="AlphaFoldDB" id="A0AAN7Q2L5"/>
<dbReference type="Proteomes" id="UP001345219">
    <property type="component" value="Chromosome 15"/>
</dbReference>